<evidence type="ECO:0000313" key="9">
    <source>
        <dbReference type="EMBL" id="KAJ8910966.1"/>
    </source>
</evidence>
<sequence>MDTLYIACRIYLTAPLKCVYPRIVNTNFHLRKCERANCKYEHCSEWERRATRRDSVAWSVATVYKMAPTRAVRLFLLLDTPYHTYKRLNKKIGIHPINRERHLFGEFHHLYNKLRMYPDRFWNYMRMSVRSFDYLLEKVGPHLEKIATNFVQNSYISPAERLVITIRKIMNIIYQGTEDLHLVRELLEIMVNSEVSSKKNSCGGTSWTNVWDSICNFLFSNSRNRSSLVSHSRFLLVLVSVLVVLDEDADGGLVIVCGSDNSEIFVGAGDSSTFIIYRFLVTGTTYKHLGHEFRIGYSTVSEIVKETCVIIWETLQEDYMPFPNQQQWQQIIEEYTTLWNFPNCFGAIDGKHCQIKCPPNSGTTHFNYLKYYSLGLQAVADANKKFITIEVGSKGSESDGGVFQSSTLYNLLETNRLNVPPDQALPNSNIVLPNVMIGDEAYPLKTYLMRPYPRPRNGVLDEGKQLFNDRLSRARKCIENAFGILYQKFRIFDTSILLKQSTAINVIKCACILHNFIRHFDGDSDLDYINNMEHRLNNENINARTVRNNRASNKAIDIRNSFKQYFLDGNL</sequence>
<dbReference type="GO" id="GO:0016787">
    <property type="term" value="F:hydrolase activity"/>
    <property type="evidence" value="ECO:0007669"/>
    <property type="project" value="UniProtKB-KW"/>
</dbReference>
<dbReference type="GO" id="GO:0004518">
    <property type="term" value="F:nuclease activity"/>
    <property type="evidence" value="ECO:0007669"/>
    <property type="project" value="UniProtKB-KW"/>
</dbReference>
<evidence type="ECO:0000256" key="6">
    <source>
        <dbReference type="ARBA" id="ARBA00022801"/>
    </source>
</evidence>
<keyword evidence="4" id="KW-0540">Nuclease</keyword>
<evidence type="ECO:0000256" key="4">
    <source>
        <dbReference type="ARBA" id="ARBA00022722"/>
    </source>
</evidence>
<dbReference type="PANTHER" id="PTHR22930">
    <property type="match status" value="1"/>
</dbReference>
<dbReference type="Pfam" id="PF13359">
    <property type="entry name" value="DDE_Tnp_4"/>
    <property type="match status" value="1"/>
</dbReference>
<dbReference type="PANTHER" id="PTHR22930:SF269">
    <property type="entry name" value="NUCLEASE HARBI1-LIKE PROTEIN"/>
    <property type="match status" value="1"/>
</dbReference>
<dbReference type="Proteomes" id="UP001159042">
    <property type="component" value="Unassembled WGS sequence"/>
</dbReference>
<feature type="domain" description="DDE Tnp4" evidence="8">
    <location>
        <begin position="348"/>
        <end position="515"/>
    </location>
</feature>
<comment type="subcellular location">
    <subcellularLocation>
        <location evidence="2">Nucleus</location>
    </subcellularLocation>
</comment>
<dbReference type="InterPro" id="IPR045249">
    <property type="entry name" value="HARBI1-like"/>
</dbReference>
<evidence type="ECO:0000259" key="8">
    <source>
        <dbReference type="Pfam" id="PF13359"/>
    </source>
</evidence>
<dbReference type="EMBL" id="JANEYG010000229">
    <property type="protein sequence ID" value="KAJ8910966.1"/>
    <property type="molecule type" value="Genomic_DNA"/>
</dbReference>
<proteinExistence type="inferred from homology"/>
<accession>A0AAV8V9S3</accession>
<keyword evidence="5" id="KW-0479">Metal-binding</keyword>
<evidence type="ECO:0000256" key="7">
    <source>
        <dbReference type="ARBA" id="ARBA00023242"/>
    </source>
</evidence>
<evidence type="ECO:0000256" key="3">
    <source>
        <dbReference type="ARBA" id="ARBA00006958"/>
    </source>
</evidence>
<evidence type="ECO:0000313" key="10">
    <source>
        <dbReference type="Proteomes" id="UP001159042"/>
    </source>
</evidence>
<organism evidence="9 10">
    <name type="scientific">Exocentrus adspersus</name>
    <dbReference type="NCBI Taxonomy" id="1586481"/>
    <lineage>
        <taxon>Eukaryota</taxon>
        <taxon>Metazoa</taxon>
        <taxon>Ecdysozoa</taxon>
        <taxon>Arthropoda</taxon>
        <taxon>Hexapoda</taxon>
        <taxon>Insecta</taxon>
        <taxon>Pterygota</taxon>
        <taxon>Neoptera</taxon>
        <taxon>Endopterygota</taxon>
        <taxon>Coleoptera</taxon>
        <taxon>Polyphaga</taxon>
        <taxon>Cucujiformia</taxon>
        <taxon>Chrysomeloidea</taxon>
        <taxon>Cerambycidae</taxon>
        <taxon>Lamiinae</taxon>
        <taxon>Acanthocinini</taxon>
        <taxon>Exocentrus</taxon>
    </lineage>
</organism>
<dbReference type="GO" id="GO:0005634">
    <property type="term" value="C:nucleus"/>
    <property type="evidence" value="ECO:0007669"/>
    <property type="project" value="UniProtKB-SubCell"/>
</dbReference>
<dbReference type="InterPro" id="IPR027806">
    <property type="entry name" value="HARBI1_dom"/>
</dbReference>
<reference evidence="9 10" key="1">
    <citation type="journal article" date="2023" name="Insect Mol. Biol.">
        <title>Genome sequencing provides insights into the evolution of gene families encoding plant cell wall-degrading enzymes in longhorned beetles.</title>
        <authorList>
            <person name="Shin N.R."/>
            <person name="Okamura Y."/>
            <person name="Kirsch R."/>
            <person name="Pauchet Y."/>
        </authorList>
    </citation>
    <scope>NUCLEOTIDE SEQUENCE [LARGE SCALE GENOMIC DNA]</scope>
    <source>
        <strain evidence="9">EAD_L_NR</strain>
    </source>
</reference>
<evidence type="ECO:0000256" key="1">
    <source>
        <dbReference type="ARBA" id="ARBA00001968"/>
    </source>
</evidence>
<evidence type="ECO:0000256" key="2">
    <source>
        <dbReference type="ARBA" id="ARBA00004123"/>
    </source>
</evidence>
<comment type="caution">
    <text evidence="9">The sequence shown here is derived from an EMBL/GenBank/DDBJ whole genome shotgun (WGS) entry which is preliminary data.</text>
</comment>
<dbReference type="GO" id="GO:0046872">
    <property type="term" value="F:metal ion binding"/>
    <property type="evidence" value="ECO:0007669"/>
    <property type="project" value="UniProtKB-KW"/>
</dbReference>
<keyword evidence="10" id="KW-1185">Reference proteome</keyword>
<comment type="similarity">
    <text evidence="3">Belongs to the HARBI1 family.</text>
</comment>
<gene>
    <name evidence="9" type="ORF">NQ315_003659</name>
</gene>
<protein>
    <recommendedName>
        <fullName evidence="8">DDE Tnp4 domain-containing protein</fullName>
    </recommendedName>
</protein>
<comment type="cofactor">
    <cofactor evidence="1">
        <name>a divalent metal cation</name>
        <dbReference type="ChEBI" id="CHEBI:60240"/>
    </cofactor>
</comment>
<keyword evidence="6" id="KW-0378">Hydrolase</keyword>
<dbReference type="AlphaFoldDB" id="A0AAV8V9S3"/>
<name>A0AAV8V9S3_9CUCU</name>
<evidence type="ECO:0000256" key="5">
    <source>
        <dbReference type="ARBA" id="ARBA00022723"/>
    </source>
</evidence>
<keyword evidence="7" id="KW-0539">Nucleus</keyword>